<dbReference type="PANTHER" id="PTHR36056:SF1">
    <property type="entry name" value="PROTEIN, PUTATIVE-RELATED"/>
    <property type="match status" value="1"/>
</dbReference>
<dbReference type="AlphaFoldDB" id="A0A7J0H304"/>
<comment type="caution">
    <text evidence="2">The sequence shown here is derived from an EMBL/GenBank/DDBJ whole genome shotgun (WGS) entry which is preliminary data.</text>
</comment>
<evidence type="ECO:0000313" key="3">
    <source>
        <dbReference type="Proteomes" id="UP000585474"/>
    </source>
</evidence>
<reference evidence="2 3" key="1">
    <citation type="submission" date="2019-07" db="EMBL/GenBank/DDBJ databases">
        <title>De Novo Assembly of kiwifruit Actinidia rufa.</title>
        <authorList>
            <person name="Sugita-Konishi S."/>
            <person name="Sato K."/>
            <person name="Mori E."/>
            <person name="Abe Y."/>
            <person name="Kisaki G."/>
            <person name="Hamano K."/>
            <person name="Suezawa K."/>
            <person name="Otani M."/>
            <person name="Fukuda T."/>
            <person name="Manabe T."/>
            <person name="Gomi K."/>
            <person name="Tabuchi M."/>
            <person name="Akimitsu K."/>
            <person name="Kataoka I."/>
        </authorList>
    </citation>
    <scope>NUCLEOTIDE SEQUENCE [LARGE SCALE GENOMIC DNA]</scope>
    <source>
        <strain evidence="3">cv. Fuchu</strain>
    </source>
</reference>
<keyword evidence="3" id="KW-1185">Reference proteome</keyword>
<feature type="compositionally biased region" description="Polar residues" evidence="1">
    <location>
        <begin position="201"/>
        <end position="217"/>
    </location>
</feature>
<dbReference type="PANTHER" id="PTHR36056">
    <property type="entry name" value="PROTEIN, PUTATIVE-RELATED"/>
    <property type="match status" value="1"/>
</dbReference>
<sequence>MGVVGVAAASRISPGGSIRGRGMYNSEYRGYNCGFGCGQPKSFQAPPPPPRRTDIFMEAGLLAAEYLVSKGLLPPNVLSGRWQNGSLKNQVGDFQSVRQQEGDMRTFLHREEIMLLLVWGMLLMNGLVGEDRGREMGRSGSWYDKAKAFRDRNGDNDSVFGYQEEQQLGNDVGNEGQMSRASELAPKIDGAGDSEKFQFLDDTSTKASSSNWERSPT</sequence>
<dbReference type="InterPro" id="IPR040276">
    <property type="entry name" value="At4g26450-like"/>
</dbReference>
<dbReference type="OrthoDB" id="765741at2759"/>
<dbReference type="Proteomes" id="UP000585474">
    <property type="component" value="Unassembled WGS sequence"/>
</dbReference>
<feature type="region of interest" description="Disordered" evidence="1">
    <location>
        <begin position="168"/>
        <end position="217"/>
    </location>
</feature>
<proteinExistence type="predicted"/>
<accession>A0A7J0H304</accession>
<dbReference type="EMBL" id="BJWL01000026">
    <property type="protein sequence ID" value="GFZ17422.1"/>
    <property type="molecule type" value="Genomic_DNA"/>
</dbReference>
<protein>
    <submittedName>
        <fullName evidence="2">Uncharacterized protein</fullName>
    </submittedName>
</protein>
<evidence type="ECO:0000256" key="1">
    <source>
        <dbReference type="SAM" id="MobiDB-lite"/>
    </source>
</evidence>
<organism evidence="2 3">
    <name type="scientific">Actinidia rufa</name>
    <dbReference type="NCBI Taxonomy" id="165716"/>
    <lineage>
        <taxon>Eukaryota</taxon>
        <taxon>Viridiplantae</taxon>
        <taxon>Streptophyta</taxon>
        <taxon>Embryophyta</taxon>
        <taxon>Tracheophyta</taxon>
        <taxon>Spermatophyta</taxon>
        <taxon>Magnoliopsida</taxon>
        <taxon>eudicotyledons</taxon>
        <taxon>Gunneridae</taxon>
        <taxon>Pentapetalae</taxon>
        <taxon>asterids</taxon>
        <taxon>Ericales</taxon>
        <taxon>Actinidiaceae</taxon>
        <taxon>Actinidia</taxon>
    </lineage>
</organism>
<evidence type="ECO:0000313" key="2">
    <source>
        <dbReference type="EMBL" id="GFZ17422.1"/>
    </source>
</evidence>
<name>A0A7J0H304_9ERIC</name>
<gene>
    <name evidence="2" type="ORF">Acr_26g0006920</name>
</gene>